<keyword evidence="2" id="KW-1185">Reference proteome</keyword>
<sequence length="139" mass="14535">MTELAAGSGLFSPGLFDGYQGFRHEPAAGFALSVTRQPARDIVTCLGGGYVASGPAGLSRLPTPVWPPGLKLLPDEGAGEVQTPLRVPPGVTLNSGDLVLFRHAKAGELCEHFNELYAVQGGEVVGTLPTYRGEGMQFP</sequence>
<proteinExistence type="predicted"/>
<dbReference type="Proteomes" id="UP001596297">
    <property type="component" value="Unassembled WGS sequence"/>
</dbReference>
<evidence type="ECO:0000313" key="2">
    <source>
        <dbReference type="Proteomes" id="UP001596297"/>
    </source>
</evidence>
<evidence type="ECO:0008006" key="3">
    <source>
        <dbReference type="Google" id="ProtNLM"/>
    </source>
</evidence>
<evidence type="ECO:0000313" key="1">
    <source>
        <dbReference type="EMBL" id="MFC6592200.1"/>
    </source>
</evidence>
<gene>
    <name evidence="1" type="ORF">ACFP81_09455</name>
</gene>
<name>A0ABW1YD04_9DEIO</name>
<reference evidence="2" key="1">
    <citation type="journal article" date="2019" name="Int. J. Syst. Evol. Microbiol.">
        <title>The Global Catalogue of Microorganisms (GCM) 10K type strain sequencing project: providing services to taxonomists for standard genome sequencing and annotation.</title>
        <authorList>
            <consortium name="The Broad Institute Genomics Platform"/>
            <consortium name="The Broad Institute Genome Sequencing Center for Infectious Disease"/>
            <person name="Wu L."/>
            <person name="Ma J."/>
        </authorList>
    </citation>
    <scope>NUCLEOTIDE SEQUENCE [LARGE SCALE GENOMIC DNA]</scope>
    <source>
        <strain evidence="2">CGMCC 1.15772</strain>
    </source>
</reference>
<organism evidence="1 2">
    <name type="scientific">Deinococcus lacus</name>
    <dbReference type="NCBI Taxonomy" id="392561"/>
    <lineage>
        <taxon>Bacteria</taxon>
        <taxon>Thermotogati</taxon>
        <taxon>Deinococcota</taxon>
        <taxon>Deinococci</taxon>
        <taxon>Deinococcales</taxon>
        <taxon>Deinococcaceae</taxon>
        <taxon>Deinococcus</taxon>
    </lineage>
</organism>
<accession>A0ABW1YD04</accession>
<comment type="caution">
    <text evidence="1">The sequence shown here is derived from an EMBL/GenBank/DDBJ whole genome shotgun (WGS) entry which is preliminary data.</text>
</comment>
<dbReference type="EMBL" id="JBHSWD010000001">
    <property type="protein sequence ID" value="MFC6592200.1"/>
    <property type="molecule type" value="Genomic_DNA"/>
</dbReference>
<protein>
    <recommendedName>
        <fullName evidence="3">Alanine racemase</fullName>
    </recommendedName>
</protein>
<dbReference type="RefSeq" id="WP_380083208.1">
    <property type="nucleotide sequence ID" value="NZ_JBHSWD010000001.1"/>
</dbReference>